<name>C0BDE4_9FIRM</name>
<organism evidence="1 2">
    <name type="scientific">Coprococcus comes ATCC 27758</name>
    <dbReference type="NCBI Taxonomy" id="470146"/>
    <lineage>
        <taxon>Bacteria</taxon>
        <taxon>Bacillati</taxon>
        <taxon>Bacillota</taxon>
        <taxon>Clostridia</taxon>
        <taxon>Lachnospirales</taxon>
        <taxon>Lachnospiraceae</taxon>
        <taxon>Coprococcus</taxon>
    </lineage>
</organism>
<reference evidence="1 2" key="2">
    <citation type="submission" date="2009-03" db="EMBL/GenBank/DDBJ databases">
        <title>Draft genome sequence of Coprococcus comes (ATCC 27758).</title>
        <authorList>
            <person name="Sudarsanam P."/>
            <person name="Ley R."/>
            <person name="Guruge J."/>
            <person name="Turnbaugh P.J."/>
            <person name="Mahowald M."/>
            <person name="Liep D."/>
            <person name="Gordon J."/>
        </authorList>
    </citation>
    <scope>NUCLEOTIDE SEQUENCE [LARGE SCALE GENOMIC DNA]</scope>
    <source>
        <strain evidence="1 2">ATCC 27758</strain>
    </source>
</reference>
<evidence type="ECO:0000313" key="2">
    <source>
        <dbReference type="Proteomes" id="UP000003793"/>
    </source>
</evidence>
<dbReference type="EMBL" id="ABVR01000043">
    <property type="protein sequence ID" value="EEG88490.1"/>
    <property type="molecule type" value="Genomic_DNA"/>
</dbReference>
<protein>
    <submittedName>
        <fullName evidence="1">Uncharacterized protein</fullName>
    </submittedName>
</protein>
<proteinExistence type="predicted"/>
<dbReference type="HOGENOM" id="CLU_1814916_0_0_9"/>
<reference evidence="1 2" key="1">
    <citation type="submission" date="2009-02" db="EMBL/GenBank/DDBJ databases">
        <authorList>
            <person name="Fulton L."/>
            <person name="Clifton S."/>
            <person name="Fulton B."/>
            <person name="Xu J."/>
            <person name="Minx P."/>
            <person name="Pepin K.H."/>
            <person name="Johnson M."/>
            <person name="Bhonagiri V."/>
            <person name="Nash W.E."/>
            <person name="Mardis E.R."/>
            <person name="Wilson R.K."/>
        </authorList>
    </citation>
    <scope>NUCLEOTIDE SEQUENCE [LARGE SCALE GENOMIC DNA]</scope>
    <source>
        <strain evidence="1 2">ATCC 27758</strain>
    </source>
</reference>
<dbReference type="Pfam" id="PF03060">
    <property type="entry name" value="NMO"/>
    <property type="match status" value="1"/>
</dbReference>
<dbReference type="PANTHER" id="PTHR32332:SF18">
    <property type="entry name" value="2-NITROPROPANE DIOXYGENASE"/>
    <property type="match status" value="1"/>
</dbReference>
<evidence type="ECO:0000313" key="1">
    <source>
        <dbReference type="EMBL" id="EEG88490.1"/>
    </source>
</evidence>
<dbReference type="InterPro" id="IPR013785">
    <property type="entry name" value="Aldolase_TIM"/>
</dbReference>
<dbReference type="AlphaFoldDB" id="C0BDE4"/>
<sequence length="147" mass="15745">MAVAGGISDKDAAEHAFSLGADAVQAATRFVTTWECDADLSYKQSYLNAKKEDVILVKSPVGMPGRAIKNPFISHVMAGERVKPKRCLGCLKNCNPAEVPYCITEALIKAAKGEIGEALLFCGADVWKAEKIETVKEVIDSLLGDCV</sequence>
<comment type="caution">
    <text evidence="1">The sequence shown here is derived from an EMBL/GenBank/DDBJ whole genome shotgun (WGS) entry which is preliminary data.</text>
</comment>
<dbReference type="SUPFAM" id="SSF51412">
    <property type="entry name" value="Inosine monophosphate dehydrogenase (IMPDH)"/>
    <property type="match status" value="1"/>
</dbReference>
<dbReference type="PANTHER" id="PTHR32332">
    <property type="entry name" value="2-NITROPROPANE DIOXYGENASE"/>
    <property type="match status" value="1"/>
</dbReference>
<dbReference type="Proteomes" id="UP000003793">
    <property type="component" value="Unassembled WGS sequence"/>
</dbReference>
<dbReference type="Gene3D" id="3.20.20.70">
    <property type="entry name" value="Aldolase class I"/>
    <property type="match status" value="1"/>
</dbReference>
<accession>C0BDE4</accession>
<gene>
    <name evidence="1" type="ORF">COPCOM_03195</name>
</gene>